<dbReference type="Pfam" id="PF13499">
    <property type="entry name" value="EF-hand_7"/>
    <property type="match status" value="2"/>
</dbReference>
<evidence type="ECO:0000256" key="7">
    <source>
        <dbReference type="ARBA" id="ARBA00022840"/>
    </source>
</evidence>
<evidence type="ECO:0000256" key="4">
    <source>
        <dbReference type="ARBA" id="ARBA00022741"/>
    </source>
</evidence>
<dbReference type="Gene3D" id="3.30.200.20">
    <property type="entry name" value="Phosphorylase Kinase, domain 1"/>
    <property type="match status" value="1"/>
</dbReference>
<name>A0AAD3CZI2_9STRA</name>
<dbReference type="CDD" id="cd00051">
    <property type="entry name" value="EFh"/>
    <property type="match status" value="2"/>
</dbReference>
<feature type="domain" description="Protein kinase" evidence="10">
    <location>
        <begin position="74"/>
        <end position="352"/>
    </location>
</feature>
<keyword evidence="5" id="KW-0418">Kinase</keyword>
<evidence type="ECO:0000259" key="10">
    <source>
        <dbReference type="PROSITE" id="PS50011"/>
    </source>
</evidence>
<evidence type="ECO:0000256" key="8">
    <source>
        <dbReference type="ARBA" id="ARBA00024334"/>
    </source>
</evidence>
<dbReference type="SUPFAM" id="SSF47473">
    <property type="entry name" value="EF-hand"/>
    <property type="match status" value="1"/>
</dbReference>
<comment type="caution">
    <text evidence="12">The sequence shown here is derived from an EMBL/GenBank/DDBJ whole genome shotgun (WGS) entry which is preliminary data.</text>
</comment>
<keyword evidence="7" id="KW-0067">ATP-binding</keyword>
<keyword evidence="4" id="KW-0547">Nucleotide-binding</keyword>
<dbReference type="Pfam" id="PF00069">
    <property type="entry name" value="Pkinase"/>
    <property type="match status" value="1"/>
</dbReference>
<dbReference type="InterPro" id="IPR008271">
    <property type="entry name" value="Ser/Thr_kinase_AS"/>
</dbReference>
<dbReference type="PROSITE" id="PS00108">
    <property type="entry name" value="PROTEIN_KINASE_ST"/>
    <property type="match status" value="1"/>
</dbReference>
<evidence type="ECO:0000313" key="13">
    <source>
        <dbReference type="Proteomes" id="UP001054902"/>
    </source>
</evidence>
<accession>A0AAD3CZI2</accession>
<evidence type="ECO:0000256" key="1">
    <source>
        <dbReference type="ARBA" id="ARBA00001946"/>
    </source>
</evidence>
<feature type="domain" description="EF-hand" evidence="11">
    <location>
        <begin position="469"/>
        <end position="504"/>
    </location>
</feature>
<dbReference type="Gene3D" id="1.10.510.10">
    <property type="entry name" value="Transferase(Phosphotransferase) domain 1"/>
    <property type="match status" value="1"/>
</dbReference>
<feature type="region of interest" description="Disordered" evidence="9">
    <location>
        <begin position="28"/>
        <end position="47"/>
    </location>
</feature>
<evidence type="ECO:0008006" key="14">
    <source>
        <dbReference type="Google" id="ProtNLM"/>
    </source>
</evidence>
<dbReference type="GO" id="GO:0005509">
    <property type="term" value="F:calcium ion binding"/>
    <property type="evidence" value="ECO:0007669"/>
    <property type="project" value="InterPro"/>
</dbReference>
<proteinExistence type="inferred from homology"/>
<evidence type="ECO:0000256" key="9">
    <source>
        <dbReference type="SAM" id="MobiDB-lite"/>
    </source>
</evidence>
<evidence type="ECO:0000313" key="12">
    <source>
        <dbReference type="EMBL" id="GFH53785.1"/>
    </source>
</evidence>
<dbReference type="GO" id="GO:0005524">
    <property type="term" value="F:ATP binding"/>
    <property type="evidence" value="ECO:0007669"/>
    <property type="project" value="UniProtKB-KW"/>
</dbReference>
<dbReference type="InterPro" id="IPR011992">
    <property type="entry name" value="EF-hand-dom_pair"/>
</dbReference>
<evidence type="ECO:0000256" key="6">
    <source>
        <dbReference type="ARBA" id="ARBA00022837"/>
    </source>
</evidence>
<feature type="domain" description="EF-hand" evidence="11">
    <location>
        <begin position="435"/>
        <end position="468"/>
    </location>
</feature>
<evidence type="ECO:0000256" key="5">
    <source>
        <dbReference type="ARBA" id="ARBA00022777"/>
    </source>
</evidence>
<keyword evidence="3" id="KW-0808">Transferase</keyword>
<dbReference type="FunFam" id="1.10.238.10:FF:000001">
    <property type="entry name" value="Calmodulin 1"/>
    <property type="match status" value="1"/>
</dbReference>
<dbReference type="SMART" id="SM00054">
    <property type="entry name" value="EFh"/>
    <property type="match status" value="4"/>
</dbReference>
<dbReference type="SUPFAM" id="SSF56112">
    <property type="entry name" value="Protein kinase-like (PK-like)"/>
    <property type="match status" value="1"/>
</dbReference>
<dbReference type="PROSITE" id="PS50011">
    <property type="entry name" value="PROTEIN_KINASE_DOM"/>
    <property type="match status" value="1"/>
</dbReference>
<dbReference type="PROSITE" id="PS00018">
    <property type="entry name" value="EF_HAND_1"/>
    <property type="match status" value="2"/>
</dbReference>
<evidence type="ECO:0000259" key="11">
    <source>
        <dbReference type="PROSITE" id="PS50222"/>
    </source>
</evidence>
<keyword evidence="6" id="KW-0106">Calcium</keyword>
<dbReference type="GO" id="GO:0004674">
    <property type="term" value="F:protein serine/threonine kinase activity"/>
    <property type="evidence" value="ECO:0007669"/>
    <property type="project" value="UniProtKB-KW"/>
</dbReference>
<protein>
    <recommendedName>
        <fullName evidence="14">Calmodulin</fullName>
    </recommendedName>
</protein>
<sequence length="543" mass="62520">MALKEMEIANVPQPASTEHSTIIITSSNHSTKGKQQEECDQDPYVDSSSSPVIHLNNLIPNKELNRKLKIWGIYEKVALIGEGSISNIYRVRKRTSPQKGFLCCFSRSKQYKEDESSHANSTYYALKTIDTRLVNESYLEEMRHEIDIFKSLDHPHLLKAYETYHSQKKICIIMELCTGGDLYSRLPYSERQAGEIMTSLLSAVSYMHKNNIMHRDLKFENIMFESDARDAPVKIIDFGLSKKYLDPSVVVSERVGTIYTMAPEVIETKPYSFKADMFSLGVIVYMLLSHQKPFWGMNKWELERSITACIYNFDGKVWKTITNDAKDFIRSILIKNPDKRLSAEEAKKHIWLQKMSLLSSKIPDPSLIDDVEQSLVRYADSGEFKRLVLNVLAHRTTSDDIKNLRVAFDSFDSENDGIISHKEFKEQLLRFNLSEEEVNKMFESIDVNHTGNILYHEFLAATLETQHYIEEAKLRDAFDSIDSDESGYISKEDLYSILGNNCLESYIEQIIQEVDTDSDGLVSFEDVLKVFRDQKKSDVLNNM</sequence>
<dbReference type="Gene3D" id="1.10.238.10">
    <property type="entry name" value="EF-hand"/>
    <property type="match status" value="2"/>
</dbReference>
<dbReference type="InterPro" id="IPR000719">
    <property type="entry name" value="Prot_kinase_dom"/>
</dbReference>
<dbReference type="EMBL" id="BLLK01000047">
    <property type="protein sequence ID" value="GFH53785.1"/>
    <property type="molecule type" value="Genomic_DNA"/>
</dbReference>
<dbReference type="SMART" id="SM00220">
    <property type="entry name" value="S_TKc"/>
    <property type="match status" value="1"/>
</dbReference>
<organism evidence="12 13">
    <name type="scientific">Chaetoceros tenuissimus</name>
    <dbReference type="NCBI Taxonomy" id="426638"/>
    <lineage>
        <taxon>Eukaryota</taxon>
        <taxon>Sar</taxon>
        <taxon>Stramenopiles</taxon>
        <taxon>Ochrophyta</taxon>
        <taxon>Bacillariophyta</taxon>
        <taxon>Coscinodiscophyceae</taxon>
        <taxon>Chaetocerotophycidae</taxon>
        <taxon>Chaetocerotales</taxon>
        <taxon>Chaetocerotaceae</taxon>
        <taxon>Chaetoceros</taxon>
    </lineage>
</organism>
<evidence type="ECO:0000256" key="2">
    <source>
        <dbReference type="ARBA" id="ARBA00022527"/>
    </source>
</evidence>
<dbReference type="InterPro" id="IPR011009">
    <property type="entry name" value="Kinase-like_dom_sf"/>
</dbReference>
<gene>
    <name evidence="12" type="ORF">CTEN210_10261</name>
</gene>
<reference evidence="12 13" key="1">
    <citation type="journal article" date="2021" name="Sci. Rep.">
        <title>The genome of the diatom Chaetoceros tenuissimus carries an ancient integrated fragment of an extant virus.</title>
        <authorList>
            <person name="Hongo Y."/>
            <person name="Kimura K."/>
            <person name="Takaki Y."/>
            <person name="Yoshida Y."/>
            <person name="Baba S."/>
            <person name="Kobayashi G."/>
            <person name="Nagasaki K."/>
            <person name="Hano T."/>
            <person name="Tomaru Y."/>
        </authorList>
    </citation>
    <scope>NUCLEOTIDE SEQUENCE [LARGE SCALE GENOMIC DNA]</scope>
    <source>
        <strain evidence="12 13">NIES-3715</strain>
    </source>
</reference>
<feature type="region of interest" description="Disordered" evidence="9">
    <location>
        <begin position="1"/>
        <end position="21"/>
    </location>
</feature>
<keyword evidence="13" id="KW-1185">Reference proteome</keyword>
<dbReference type="PROSITE" id="PS50222">
    <property type="entry name" value="EF_HAND_2"/>
    <property type="match status" value="4"/>
</dbReference>
<comment type="similarity">
    <text evidence="8">Belongs to the protein kinase superfamily. Ser/Thr protein kinase family. CDPK subfamily.</text>
</comment>
<feature type="domain" description="EF-hand" evidence="11">
    <location>
        <begin position="507"/>
        <end position="537"/>
    </location>
</feature>
<dbReference type="InterPro" id="IPR050205">
    <property type="entry name" value="CDPK_Ser/Thr_kinases"/>
</dbReference>
<dbReference type="InterPro" id="IPR018247">
    <property type="entry name" value="EF_Hand_1_Ca_BS"/>
</dbReference>
<evidence type="ECO:0000256" key="3">
    <source>
        <dbReference type="ARBA" id="ARBA00022679"/>
    </source>
</evidence>
<dbReference type="InterPro" id="IPR002048">
    <property type="entry name" value="EF_hand_dom"/>
</dbReference>
<keyword evidence="2" id="KW-0723">Serine/threonine-protein kinase</keyword>
<feature type="domain" description="EF-hand" evidence="11">
    <location>
        <begin position="399"/>
        <end position="434"/>
    </location>
</feature>
<dbReference type="AlphaFoldDB" id="A0AAD3CZI2"/>
<dbReference type="CDD" id="cd05117">
    <property type="entry name" value="STKc_CAMK"/>
    <property type="match status" value="1"/>
</dbReference>
<dbReference type="PANTHER" id="PTHR24349">
    <property type="entry name" value="SERINE/THREONINE-PROTEIN KINASE"/>
    <property type="match status" value="1"/>
</dbReference>
<comment type="cofactor">
    <cofactor evidence="1">
        <name>Mg(2+)</name>
        <dbReference type="ChEBI" id="CHEBI:18420"/>
    </cofactor>
</comment>
<dbReference type="Proteomes" id="UP001054902">
    <property type="component" value="Unassembled WGS sequence"/>
</dbReference>